<dbReference type="EMBL" id="KN659914">
    <property type="protein sequence ID" value="KHN18244.1"/>
    <property type="molecule type" value="Genomic_DNA"/>
</dbReference>
<gene>
    <name evidence="1" type="ORF">glysoja_048106</name>
</gene>
<name>A0A0B2QE21_GLYSO</name>
<protein>
    <submittedName>
        <fullName evidence="1">Uncharacterized protein</fullName>
    </submittedName>
</protein>
<evidence type="ECO:0000313" key="1">
    <source>
        <dbReference type="EMBL" id="KHN18244.1"/>
    </source>
</evidence>
<sequence>MAAANAPIAMREALTYIPNLLLLQQQAYPFFHSLSHGFFFHFRTNAHLPDAEAFRSVPRTTDALAPLVPIVTPLSLPRLFLLRRPQCRRQTQRLGLRAAPVLRGLRIAGADISRKSTSKSASFRFSNYTDFNLRLLACFYRMFLRSFVCGNNDNVQSIQLEYFKTLACYTYVGEGKLPNDPKDLPSAEEALSDPYFTGLANMTVNHPLNPFQNLSLNLREGN</sequence>
<reference evidence="1" key="1">
    <citation type="submission" date="2014-07" db="EMBL/GenBank/DDBJ databases">
        <title>Identification of a novel salt tolerance gene in wild soybean by whole-genome sequencing.</title>
        <authorList>
            <person name="Lam H.-M."/>
            <person name="Qi X."/>
            <person name="Li M.-W."/>
            <person name="Liu X."/>
            <person name="Xie M."/>
            <person name="Ni M."/>
            <person name="Xu X."/>
        </authorList>
    </citation>
    <scope>NUCLEOTIDE SEQUENCE [LARGE SCALE GENOMIC DNA]</scope>
    <source>
        <tissue evidence="1">Root</tissue>
    </source>
</reference>
<accession>A0A0B2QE21</accession>
<dbReference type="Proteomes" id="UP000053555">
    <property type="component" value="Unassembled WGS sequence"/>
</dbReference>
<dbReference type="AlphaFoldDB" id="A0A0B2QE21"/>
<proteinExistence type="predicted"/>
<organism evidence="1">
    <name type="scientific">Glycine soja</name>
    <name type="common">Wild soybean</name>
    <dbReference type="NCBI Taxonomy" id="3848"/>
    <lineage>
        <taxon>Eukaryota</taxon>
        <taxon>Viridiplantae</taxon>
        <taxon>Streptophyta</taxon>
        <taxon>Embryophyta</taxon>
        <taxon>Tracheophyta</taxon>
        <taxon>Spermatophyta</taxon>
        <taxon>Magnoliopsida</taxon>
        <taxon>eudicotyledons</taxon>
        <taxon>Gunneridae</taxon>
        <taxon>Pentapetalae</taxon>
        <taxon>rosids</taxon>
        <taxon>fabids</taxon>
        <taxon>Fabales</taxon>
        <taxon>Fabaceae</taxon>
        <taxon>Papilionoideae</taxon>
        <taxon>50 kb inversion clade</taxon>
        <taxon>NPAAA clade</taxon>
        <taxon>indigoferoid/millettioid clade</taxon>
        <taxon>Phaseoleae</taxon>
        <taxon>Glycine</taxon>
        <taxon>Glycine subgen. Soja</taxon>
    </lineage>
</organism>